<name>A0A934MX07_9GAMM</name>
<dbReference type="InterPro" id="IPR016181">
    <property type="entry name" value="Acyl_CoA_acyltransferase"/>
</dbReference>
<dbReference type="CDD" id="cd04301">
    <property type="entry name" value="NAT_SF"/>
    <property type="match status" value="1"/>
</dbReference>
<dbReference type="SUPFAM" id="SSF55729">
    <property type="entry name" value="Acyl-CoA N-acyltransferases (Nat)"/>
    <property type="match status" value="1"/>
</dbReference>
<sequence length="150" mass="16422">MTEQISLRPATMADAECLLAWRNDEGTRLSSHTSEMIEMADHLNWLRASLSREDRHLYIAEQNHQAVGTVRADLAAGKWTLSWTVAPEARGKGVAHQMLNGIIKELNSPLLAEVKVGNIASMKVAERAGFILEKEDGGVLFYGHTGVSPG</sequence>
<protein>
    <submittedName>
        <fullName evidence="5">GNAT family N-acetyltransferase</fullName>
    </submittedName>
</protein>
<keyword evidence="1" id="KW-0808">Transferase</keyword>
<accession>A0A934MX07</accession>
<dbReference type="Gene3D" id="3.40.630.30">
    <property type="match status" value="1"/>
</dbReference>
<dbReference type="AlphaFoldDB" id="A0A934MX07"/>
<dbReference type="InterPro" id="IPR051531">
    <property type="entry name" value="N-acetyltransferase"/>
</dbReference>
<evidence type="ECO:0000259" key="4">
    <source>
        <dbReference type="PROSITE" id="PS51186"/>
    </source>
</evidence>
<evidence type="ECO:0000256" key="3">
    <source>
        <dbReference type="ARBA" id="ARBA00038502"/>
    </source>
</evidence>
<evidence type="ECO:0000313" key="5">
    <source>
        <dbReference type="EMBL" id="MBJ7538779.1"/>
    </source>
</evidence>
<comment type="caution">
    <text evidence="5">The sequence shown here is derived from an EMBL/GenBank/DDBJ whole genome shotgun (WGS) entry which is preliminary data.</text>
</comment>
<dbReference type="Pfam" id="PF13302">
    <property type="entry name" value="Acetyltransf_3"/>
    <property type="match status" value="1"/>
</dbReference>
<dbReference type="PROSITE" id="PS51186">
    <property type="entry name" value="GNAT"/>
    <property type="match status" value="1"/>
</dbReference>
<dbReference type="PANTHER" id="PTHR43792:SF8">
    <property type="entry name" value="[RIBOSOMAL PROTEIN US5]-ALANINE N-ACETYLTRANSFERASE"/>
    <property type="match status" value="1"/>
</dbReference>
<dbReference type="GO" id="GO:0008999">
    <property type="term" value="F:protein-N-terminal-alanine acetyltransferase activity"/>
    <property type="evidence" value="ECO:0007669"/>
    <property type="project" value="TreeGrafter"/>
</dbReference>
<dbReference type="GO" id="GO:0005737">
    <property type="term" value="C:cytoplasm"/>
    <property type="evidence" value="ECO:0007669"/>
    <property type="project" value="TreeGrafter"/>
</dbReference>
<evidence type="ECO:0000256" key="2">
    <source>
        <dbReference type="ARBA" id="ARBA00023315"/>
    </source>
</evidence>
<dbReference type="EMBL" id="JAEMNX010000017">
    <property type="protein sequence ID" value="MBJ7538779.1"/>
    <property type="molecule type" value="Genomic_DNA"/>
</dbReference>
<dbReference type="PANTHER" id="PTHR43792">
    <property type="entry name" value="GNAT FAMILY, PUTATIVE (AFU_ORTHOLOGUE AFUA_3G00765)-RELATED-RELATED"/>
    <property type="match status" value="1"/>
</dbReference>
<comment type="similarity">
    <text evidence="3">Belongs to the acetyltransferase family. RimJ subfamily.</text>
</comment>
<organism evidence="5 6">
    <name type="scientific">Marinomonas transparens</name>
    <dbReference type="NCBI Taxonomy" id="2795388"/>
    <lineage>
        <taxon>Bacteria</taxon>
        <taxon>Pseudomonadati</taxon>
        <taxon>Pseudomonadota</taxon>
        <taxon>Gammaproteobacteria</taxon>
        <taxon>Oceanospirillales</taxon>
        <taxon>Oceanospirillaceae</taxon>
        <taxon>Marinomonas</taxon>
    </lineage>
</organism>
<gene>
    <name evidence="5" type="ORF">I8J31_13920</name>
</gene>
<proteinExistence type="inferred from homology"/>
<feature type="domain" description="N-acetyltransferase" evidence="4">
    <location>
        <begin position="5"/>
        <end position="150"/>
    </location>
</feature>
<reference evidence="5" key="1">
    <citation type="submission" date="2020-12" db="EMBL/GenBank/DDBJ databases">
        <title>Marinomonas arctica sp. nov., a psychrotolerant bacterium isolated from the Arctic.</title>
        <authorList>
            <person name="Zhang Y."/>
        </authorList>
    </citation>
    <scope>NUCLEOTIDE SEQUENCE</scope>
    <source>
        <strain evidence="5">C1424</strain>
    </source>
</reference>
<keyword evidence="6" id="KW-1185">Reference proteome</keyword>
<evidence type="ECO:0000313" key="6">
    <source>
        <dbReference type="Proteomes" id="UP000628710"/>
    </source>
</evidence>
<dbReference type="Proteomes" id="UP000628710">
    <property type="component" value="Unassembled WGS sequence"/>
</dbReference>
<dbReference type="RefSeq" id="WP_199469180.1">
    <property type="nucleotide sequence ID" value="NZ_JAEMNX010000017.1"/>
</dbReference>
<keyword evidence="2" id="KW-0012">Acyltransferase</keyword>
<dbReference type="InterPro" id="IPR000182">
    <property type="entry name" value="GNAT_dom"/>
</dbReference>
<evidence type="ECO:0000256" key="1">
    <source>
        <dbReference type="ARBA" id="ARBA00022679"/>
    </source>
</evidence>